<dbReference type="InterPro" id="IPR013766">
    <property type="entry name" value="Thioredoxin_domain"/>
</dbReference>
<keyword evidence="6" id="KW-0413">Isomerase</keyword>
<dbReference type="EMBL" id="QTUJ01000001">
    <property type="protein sequence ID" value="REF73370.1"/>
    <property type="molecule type" value="Genomic_DNA"/>
</dbReference>
<accession>A0A3D9XSF6</accession>
<comment type="caution">
    <text evidence="6">The sequence shown here is derived from an EMBL/GenBank/DDBJ whole genome shotgun (WGS) entry which is preliminary data.</text>
</comment>
<dbReference type="InterPro" id="IPR036249">
    <property type="entry name" value="Thioredoxin-like_sf"/>
</dbReference>
<keyword evidence="2" id="KW-0560">Oxidoreductase</keyword>
<keyword evidence="4" id="KW-0676">Redox-active center</keyword>
<dbReference type="PANTHER" id="PTHR13887">
    <property type="entry name" value="GLUTATHIONE S-TRANSFERASE KAPPA"/>
    <property type="match status" value="1"/>
</dbReference>
<dbReference type="Gene3D" id="3.40.30.10">
    <property type="entry name" value="Glutaredoxin"/>
    <property type="match status" value="1"/>
</dbReference>
<name>A0A3D9XSF6_PARVE</name>
<keyword evidence="1" id="KW-0732">Signal</keyword>
<evidence type="ECO:0000256" key="4">
    <source>
        <dbReference type="ARBA" id="ARBA00023284"/>
    </source>
</evidence>
<protein>
    <submittedName>
        <fullName evidence="6">Protein-disulfide isomerase</fullName>
    </submittedName>
</protein>
<dbReference type="PROSITE" id="PS51318">
    <property type="entry name" value="TAT"/>
    <property type="match status" value="1"/>
</dbReference>
<dbReference type="CDD" id="cd03023">
    <property type="entry name" value="DsbA_Com1_like"/>
    <property type="match status" value="1"/>
</dbReference>
<dbReference type="GO" id="GO:0016853">
    <property type="term" value="F:isomerase activity"/>
    <property type="evidence" value="ECO:0007669"/>
    <property type="project" value="UniProtKB-KW"/>
</dbReference>
<evidence type="ECO:0000259" key="5">
    <source>
        <dbReference type="PROSITE" id="PS51352"/>
    </source>
</evidence>
<dbReference type="Pfam" id="PF01323">
    <property type="entry name" value="DSBA"/>
    <property type="match status" value="1"/>
</dbReference>
<evidence type="ECO:0000256" key="1">
    <source>
        <dbReference type="ARBA" id="ARBA00022729"/>
    </source>
</evidence>
<dbReference type="SUPFAM" id="SSF52833">
    <property type="entry name" value="Thioredoxin-like"/>
    <property type="match status" value="1"/>
</dbReference>
<organism evidence="6 7">
    <name type="scientific">Paracoccus versutus</name>
    <name type="common">Thiobacillus versutus</name>
    <dbReference type="NCBI Taxonomy" id="34007"/>
    <lineage>
        <taxon>Bacteria</taxon>
        <taxon>Pseudomonadati</taxon>
        <taxon>Pseudomonadota</taxon>
        <taxon>Alphaproteobacteria</taxon>
        <taxon>Rhodobacterales</taxon>
        <taxon>Paracoccaceae</taxon>
        <taxon>Paracoccus</taxon>
    </lineage>
</organism>
<evidence type="ECO:0000256" key="3">
    <source>
        <dbReference type="ARBA" id="ARBA00023157"/>
    </source>
</evidence>
<reference evidence="6 7" key="1">
    <citation type="submission" date="2018-08" db="EMBL/GenBank/DDBJ databases">
        <title>Genomic Encyclopedia of Archaeal and Bacterial Type Strains, Phase II (KMG-II): from individual species to whole genera.</title>
        <authorList>
            <person name="Goeker M."/>
        </authorList>
    </citation>
    <scope>NUCLEOTIDE SEQUENCE [LARGE SCALE GENOMIC DNA]</scope>
    <source>
        <strain evidence="6 7">DSM 17099</strain>
    </source>
</reference>
<dbReference type="InterPro" id="IPR001853">
    <property type="entry name" value="DSBA-like_thioredoxin_dom"/>
</dbReference>
<sequence>MSITRRDMLAGAAGAGLAGILGGAVLRARGGGTETAEMTIGDVLHDPDNPVLGNPEGALIIVEYFDYQCPYCKMGHAMLTRVVGDEGDVRLVMKDWPIFGAPSVLASQLVLGAASTGGYEQAHEALMATDAKLTEDQVRQVLGDGGIDTDAALAAYRAERGKWDGLLARNGRQAAELGLQGTPAFIIGERIYPGALDETRLRRAIAEARRAS</sequence>
<keyword evidence="3" id="KW-1015">Disulfide bond</keyword>
<evidence type="ECO:0000313" key="6">
    <source>
        <dbReference type="EMBL" id="REF73370.1"/>
    </source>
</evidence>
<evidence type="ECO:0000256" key="2">
    <source>
        <dbReference type="ARBA" id="ARBA00023002"/>
    </source>
</evidence>
<gene>
    <name evidence="6" type="ORF">BDD41_1924</name>
</gene>
<dbReference type="AlphaFoldDB" id="A0A3D9XSF6"/>
<evidence type="ECO:0000313" key="7">
    <source>
        <dbReference type="Proteomes" id="UP000256941"/>
    </source>
</evidence>
<proteinExistence type="predicted"/>
<feature type="domain" description="Thioredoxin" evidence="5">
    <location>
        <begin position="25"/>
        <end position="210"/>
    </location>
</feature>
<dbReference type="InterPro" id="IPR006311">
    <property type="entry name" value="TAT_signal"/>
</dbReference>
<dbReference type="RefSeq" id="WP_116221459.1">
    <property type="nucleotide sequence ID" value="NZ_CP038196.1"/>
</dbReference>
<dbReference type="PANTHER" id="PTHR13887:SF14">
    <property type="entry name" value="DISULFIDE BOND FORMATION PROTEIN D"/>
    <property type="match status" value="1"/>
</dbReference>
<dbReference type="Proteomes" id="UP000256941">
    <property type="component" value="Unassembled WGS sequence"/>
</dbReference>
<dbReference type="GO" id="GO:0016491">
    <property type="term" value="F:oxidoreductase activity"/>
    <property type="evidence" value="ECO:0007669"/>
    <property type="project" value="UniProtKB-KW"/>
</dbReference>
<dbReference type="PROSITE" id="PS51352">
    <property type="entry name" value="THIOREDOXIN_2"/>
    <property type="match status" value="1"/>
</dbReference>